<evidence type="ECO:0000256" key="10">
    <source>
        <dbReference type="ARBA" id="ARBA00039095"/>
    </source>
</evidence>
<keyword evidence="2" id="KW-0808">Transferase</keyword>
<dbReference type="EMBL" id="MLHO01000036">
    <property type="protein sequence ID" value="OOF55538.1"/>
    <property type="molecule type" value="Genomic_DNA"/>
</dbReference>
<evidence type="ECO:0000256" key="4">
    <source>
        <dbReference type="ARBA" id="ARBA00022777"/>
    </source>
</evidence>
<dbReference type="OrthoDB" id="191465at2"/>
<dbReference type="GO" id="GO:0016301">
    <property type="term" value="F:kinase activity"/>
    <property type="evidence" value="ECO:0007669"/>
    <property type="project" value="UniProtKB-KW"/>
</dbReference>
<dbReference type="Proteomes" id="UP000188541">
    <property type="component" value="Unassembled WGS sequence"/>
</dbReference>
<accession>A0A1V3JG05</accession>
<evidence type="ECO:0000256" key="5">
    <source>
        <dbReference type="ARBA" id="ARBA00022840"/>
    </source>
</evidence>
<feature type="domain" description="Four-carbon acid sugar kinase N-terminal" evidence="13">
    <location>
        <begin position="2"/>
        <end position="225"/>
    </location>
</feature>
<evidence type="ECO:0000256" key="6">
    <source>
        <dbReference type="ARBA" id="ARBA00023277"/>
    </source>
</evidence>
<evidence type="ECO:0000256" key="12">
    <source>
        <dbReference type="ARBA" id="ARBA00041377"/>
    </source>
</evidence>
<dbReference type="Gene3D" id="3.40.50.10840">
    <property type="entry name" value="Putative sugar-binding, N-terminal domain"/>
    <property type="match status" value="1"/>
</dbReference>
<name>A0A1V3JG05_9PAST</name>
<evidence type="ECO:0000313" key="15">
    <source>
        <dbReference type="EMBL" id="OOF55538.1"/>
    </source>
</evidence>
<evidence type="ECO:0000256" key="7">
    <source>
        <dbReference type="ARBA" id="ARBA00035898"/>
    </source>
</evidence>
<dbReference type="InterPro" id="IPR037051">
    <property type="entry name" value="4-carb_acid_sugar_kinase_N_sf"/>
</dbReference>
<dbReference type="Pfam" id="PF07005">
    <property type="entry name" value="SBD_N"/>
    <property type="match status" value="1"/>
</dbReference>
<dbReference type="Gene3D" id="3.40.980.20">
    <property type="entry name" value="Four-carbon acid sugar kinase, nucleotide binding domain"/>
    <property type="match status" value="1"/>
</dbReference>
<sequence length="414" mass="44725">MLGVIADDFTGASDIASFLVENGLNTVQMNGVPNKALTEKVDAIVISLKSRSNPVEEAIEQSLQALDWLQKSGCSQFYFKYCSTFDSTEKGNIGPVTDALLEALNDDFTVITPALPINGRTIFNGYLFVGNVLLNESGMRHHPITPMKDANLMRLMDAQAKGKTGLVSYAEVIQGADHVKSCFTQLKQAGFRYAVVDATDNSQLAVLAEAVSDFKLVTGGSGLGAYMAARLSGGKKAEDAFVPRKARSVILSGSCSEMTNKQVKLYKEKATALYLDVEKAIADANYAERLFEQILPHIDEPLAPMVYATVPPDELKRIQAQFGAEQASQAIEQTFAKLAQRLKEKANVENIITAGGETSSIVVQKLGFSGFQIGKQIAPGVPWLKALGESTALALKSGNFGKETFFIDAQEMML</sequence>
<evidence type="ECO:0000256" key="11">
    <source>
        <dbReference type="ARBA" id="ARBA00039461"/>
    </source>
</evidence>
<dbReference type="Pfam" id="PF17042">
    <property type="entry name" value="NBD_C"/>
    <property type="match status" value="1"/>
</dbReference>
<evidence type="ECO:0000256" key="3">
    <source>
        <dbReference type="ARBA" id="ARBA00022741"/>
    </source>
</evidence>
<feature type="domain" description="Four-carbon acid sugar kinase nucleotide binding" evidence="14">
    <location>
        <begin position="249"/>
        <end position="406"/>
    </location>
</feature>
<comment type="function">
    <text evidence="9">Catalyzes the ATP-dependent phosphorylation of 3-oxo-tetronate to 3-oxo-tetronate 4-phosphate.</text>
</comment>
<comment type="similarity">
    <text evidence="1">Belongs to the four-carbon acid sugar kinase family.</text>
</comment>
<comment type="caution">
    <text evidence="15">The sequence shown here is derived from an EMBL/GenBank/DDBJ whole genome shotgun (WGS) entry which is preliminary data.</text>
</comment>
<gene>
    <name evidence="15" type="ORF">BKK55_07335</name>
</gene>
<dbReference type="SUPFAM" id="SSF142764">
    <property type="entry name" value="YgbK-like"/>
    <property type="match status" value="1"/>
</dbReference>
<keyword evidence="3" id="KW-0547">Nucleotide-binding</keyword>
<evidence type="ECO:0000313" key="16">
    <source>
        <dbReference type="Proteomes" id="UP000188541"/>
    </source>
</evidence>
<evidence type="ECO:0000256" key="8">
    <source>
        <dbReference type="ARBA" id="ARBA00036346"/>
    </source>
</evidence>
<comment type="catalytic activity">
    <reaction evidence="7">
        <text>3-dehydro-L-erythronate + ATP = 3-dehydro-4-O-phospho-L-erythronate + ADP + H(+)</text>
        <dbReference type="Rhea" id="RHEA:52552"/>
        <dbReference type="ChEBI" id="CHEBI:15378"/>
        <dbReference type="ChEBI" id="CHEBI:30616"/>
        <dbReference type="ChEBI" id="CHEBI:136592"/>
        <dbReference type="ChEBI" id="CHEBI:136670"/>
        <dbReference type="ChEBI" id="CHEBI:456216"/>
        <dbReference type="EC" id="2.7.1.217"/>
    </reaction>
</comment>
<keyword evidence="5" id="KW-0067">ATP-binding</keyword>
<dbReference type="NCBIfam" id="NF043035">
    <property type="entry name" value="OxoTetrKin"/>
    <property type="match status" value="1"/>
</dbReference>
<proteinExistence type="inferred from homology"/>
<comment type="catalytic activity">
    <reaction evidence="8">
        <text>3-dehydro-D-erythronate + ATP = 3-dehydro-4-O-phospho-D-erythronate + ADP + H(+)</text>
        <dbReference type="Rhea" id="RHEA:52556"/>
        <dbReference type="ChEBI" id="CHEBI:15378"/>
        <dbReference type="ChEBI" id="CHEBI:30616"/>
        <dbReference type="ChEBI" id="CHEBI:57958"/>
        <dbReference type="ChEBI" id="CHEBI:136593"/>
        <dbReference type="ChEBI" id="CHEBI:456216"/>
        <dbReference type="EC" id="2.7.1.217"/>
    </reaction>
</comment>
<dbReference type="InterPro" id="IPR042213">
    <property type="entry name" value="NBD_C_sf"/>
</dbReference>
<keyword evidence="16" id="KW-1185">Reference proteome</keyword>
<keyword evidence="4" id="KW-0418">Kinase</keyword>
<evidence type="ECO:0000259" key="14">
    <source>
        <dbReference type="Pfam" id="PF17042"/>
    </source>
</evidence>
<dbReference type="InterPro" id="IPR031475">
    <property type="entry name" value="NBD_C"/>
</dbReference>
<dbReference type="GO" id="GO:0005524">
    <property type="term" value="F:ATP binding"/>
    <property type="evidence" value="ECO:0007669"/>
    <property type="project" value="UniProtKB-KW"/>
</dbReference>
<dbReference type="AlphaFoldDB" id="A0A1V3JG05"/>
<protein>
    <recommendedName>
        <fullName evidence="11">3-oxo-tetronate kinase</fullName>
        <ecNumber evidence="10">2.7.1.217</ecNumber>
    </recommendedName>
    <alternativeName>
        <fullName evidence="12">3-dehydrotetronate 4-kinase</fullName>
    </alternativeName>
</protein>
<dbReference type="STRING" id="1908266.BKK55_07335"/>
<dbReference type="InterPro" id="IPR050007">
    <property type="entry name" value="OtnK"/>
</dbReference>
<dbReference type="RefSeq" id="WP_077551194.1">
    <property type="nucleotide sequence ID" value="NZ_MLHO01000036.1"/>
</dbReference>
<evidence type="ECO:0000259" key="13">
    <source>
        <dbReference type="Pfam" id="PF07005"/>
    </source>
</evidence>
<reference evidence="15 16" key="1">
    <citation type="submission" date="2016-10" db="EMBL/GenBank/DDBJ databases">
        <title>Rodentibacter gen. nov. and new species.</title>
        <authorList>
            <person name="Christensen H."/>
        </authorList>
    </citation>
    <scope>NUCLEOTIDE SEQUENCE [LARGE SCALE GENOMIC DNA]</scope>
    <source>
        <strain evidence="15 16">1996246016</strain>
    </source>
</reference>
<evidence type="ECO:0000256" key="2">
    <source>
        <dbReference type="ARBA" id="ARBA00022679"/>
    </source>
</evidence>
<organism evidence="15 16">
    <name type="scientific">Rodentibacter genomosp. 2</name>
    <dbReference type="NCBI Taxonomy" id="1908266"/>
    <lineage>
        <taxon>Bacteria</taxon>
        <taxon>Pseudomonadati</taxon>
        <taxon>Pseudomonadota</taxon>
        <taxon>Gammaproteobacteria</taxon>
        <taxon>Pasteurellales</taxon>
        <taxon>Pasteurellaceae</taxon>
        <taxon>Rodentibacter</taxon>
    </lineage>
</organism>
<dbReference type="EC" id="2.7.1.217" evidence="10"/>
<evidence type="ECO:0000256" key="1">
    <source>
        <dbReference type="ARBA" id="ARBA00005715"/>
    </source>
</evidence>
<evidence type="ECO:0000256" key="9">
    <source>
        <dbReference type="ARBA" id="ARBA00037335"/>
    </source>
</evidence>
<keyword evidence="6" id="KW-0119">Carbohydrate metabolism</keyword>
<dbReference type="InterPro" id="IPR010737">
    <property type="entry name" value="4-carb_acid_sugar_kinase_N"/>
</dbReference>